<dbReference type="EMBL" id="CAEZXN010000066">
    <property type="protein sequence ID" value="CAB4709654.1"/>
    <property type="molecule type" value="Genomic_DNA"/>
</dbReference>
<dbReference type="GO" id="GO:0055085">
    <property type="term" value="P:transmembrane transport"/>
    <property type="evidence" value="ECO:0007669"/>
    <property type="project" value="InterPro"/>
</dbReference>
<dbReference type="Gene3D" id="1.10.3720.10">
    <property type="entry name" value="MetI-like"/>
    <property type="match status" value="1"/>
</dbReference>
<gene>
    <name evidence="9" type="ORF">UFOPK2342_01273</name>
    <name evidence="10" type="ORF">UFOPK2423_01657</name>
    <name evidence="11" type="ORF">UFOPK4367_01342</name>
</gene>
<dbReference type="PANTHER" id="PTHR43386:SF1">
    <property type="entry name" value="D,D-DIPEPTIDE TRANSPORT SYSTEM PERMEASE PROTEIN DDPC-RELATED"/>
    <property type="match status" value="1"/>
</dbReference>
<feature type="transmembrane region" description="Helical" evidence="7">
    <location>
        <begin position="40"/>
        <end position="61"/>
    </location>
</feature>
<dbReference type="EMBL" id="CAEZXB010000029">
    <property type="protein sequence ID" value="CAB4682568.1"/>
    <property type="molecule type" value="Genomic_DNA"/>
</dbReference>
<evidence type="ECO:0000259" key="8">
    <source>
        <dbReference type="PROSITE" id="PS50928"/>
    </source>
</evidence>
<keyword evidence="4 7" id="KW-0812">Transmembrane</keyword>
<dbReference type="Pfam" id="PF00528">
    <property type="entry name" value="BPD_transp_1"/>
    <property type="match status" value="1"/>
</dbReference>
<evidence type="ECO:0000256" key="3">
    <source>
        <dbReference type="ARBA" id="ARBA00022475"/>
    </source>
</evidence>
<dbReference type="GO" id="GO:0005886">
    <property type="term" value="C:plasma membrane"/>
    <property type="evidence" value="ECO:0007669"/>
    <property type="project" value="UniProtKB-SubCell"/>
</dbReference>
<dbReference type="AlphaFoldDB" id="A0A6J6NBX8"/>
<proteinExistence type="predicted"/>
<comment type="subcellular location">
    <subcellularLocation>
        <location evidence="1">Cell membrane</location>
        <topology evidence="1">Multi-pass membrane protein</topology>
    </subcellularLocation>
</comment>
<feature type="transmembrane region" description="Helical" evidence="7">
    <location>
        <begin position="117"/>
        <end position="142"/>
    </location>
</feature>
<feature type="transmembrane region" description="Helical" evidence="7">
    <location>
        <begin position="191"/>
        <end position="210"/>
    </location>
</feature>
<feature type="transmembrane region" description="Helical" evidence="7">
    <location>
        <begin position="297"/>
        <end position="316"/>
    </location>
</feature>
<organism evidence="9">
    <name type="scientific">freshwater metagenome</name>
    <dbReference type="NCBI Taxonomy" id="449393"/>
    <lineage>
        <taxon>unclassified sequences</taxon>
        <taxon>metagenomes</taxon>
        <taxon>ecological metagenomes</taxon>
    </lineage>
</organism>
<evidence type="ECO:0000256" key="5">
    <source>
        <dbReference type="ARBA" id="ARBA00022989"/>
    </source>
</evidence>
<protein>
    <submittedName>
        <fullName evidence="9">Unannotated protein</fullName>
    </submittedName>
</protein>
<evidence type="ECO:0000256" key="1">
    <source>
        <dbReference type="ARBA" id="ARBA00004651"/>
    </source>
</evidence>
<evidence type="ECO:0000256" key="7">
    <source>
        <dbReference type="SAM" id="Phobius"/>
    </source>
</evidence>
<dbReference type="InterPro" id="IPR000515">
    <property type="entry name" value="MetI-like"/>
</dbReference>
<evidence type="ECO:0000256" key="6">
    <source>
        <dbReference type="ARBA" id="ARBA00023136"/>
    </source>
</evidence>
<dbReference type="InterPro" id="IPR025966">
    <property type="entry name" value="OppC_N"/>
</dbReference>
<dbReference type="InterPro" id="IPR035906">
    <property type="entry name" value="MetI-like_sf"/>
</dbReference>
<keyword evidence="6 7" id="KW-0472">Membrane</keyword>
<sequence length="330" mass="35690">MSIEIVDGASASEPVLGADEELKGRSPRELAWRRFRRNKVGIIAGVFTLGTLLSSLFAPFICKVLGLDPNELHLDQINVSTGLPKAYLGGISWEHPLGLLPGTGRDLLSQLLYGSRISFLVMILATVATLFVGLLAGITGGYLKGRVDATLGRVTDFLLAFPSFFMIVALAEPLVDRIQRLGIAHGNSARILFLIIILTFFGWTGFSRLIRSQVLSLSERDFVTAATALGASRTRIIFQELIPNLWAPVIVVLSLSLPGYLTAESVFSFLGIGVQPPGFTWGLLISNSTQYVTNMPSFFLIATVSLVLVVLAFNLLGDAVRDALDPKADK</sequence>
<reference evidence="9" key="1">
    <citation type="submission" date="2020-05" db="EMBL/GenBank/DDBJ databases">
        <authorList>
            <person name="Chiriac C."/>
            <person name="Salcher M."/>
            <person name="Ghai R."/>
            <person name="Kavagutti S V."/>
        </authorList>
    </citation>
    <scope>NUCLEOTIDE SEQUENCE</scope>
</reference>
<evidence type="ECO:0000313" key="9">
    <source>
        <dbReference type="EMBL" id="CAB4682568.1"/>
    </source>
</evidence>
<dbReference type="SUPFAM" id="SSF161098">
    <property type="entry name" value="MetI-like"/>
    <property type="match status" value="1"/>
</dbReference>
<feature type="transmembrane region" description="Helical" evidence="7">
    <location>
        <begin position="154"/>
        <end position="171"/>
    </location>
</feature>
<keyword evidence="5 7" id="KW-1133">Transmembrane helix</keyword>
<feature type="transmembrane region" description="Helical" evidence="7">
    <location>
        <begin position="241"/>
        <end position="260"/>
    </location>
</feature>
<evidence type="ECO:0000256" key="4">
    <source>
        <dbReference type="ARBA" id="ARBA00022692"/>
    </source>
</evidence>
<dbReference type="InterPro" id="IPR050366">
    <property type="entry name" value="BP-dependent_transpt_permease"/>
</dbReference>
<dbReference type="EMBL" id="CAFBRC010000112">
    <property type="protein sequence ID" value="CAB5077776.1"/>
    <property type="molecule type" value="Genomic_DNA"/>
</dbReference>
<evidence type="ECO:0000313" key="11">
    <source>
        <dbReference type="EMBL" id="CAB5077776.1"/>
    </source>
</evidence>
<dbReference type="PROSITE" id="PS50928">
    <property type="entry name" value="ABC_TM1"/>
    <property type="match status" value="1"/>
</dbReference>
<evidence type="ECO:0000313" key="10">
    <source>
        <dbReference type="EMBL" id="CAB4709654.1"/>
    </source>
</evidence>
<keyword evidence="3" id="KW-1003">Cell membrane</keyword>
<dbReference type="CDD" id="cd06261">
    <property type="entry name" value="TM_PBP2"/>
    <property type="match status" value="1"/>
</dbReference>
<dbReference type="Pfam" id="PF12911">
    <property type="entry name" value="OppC_N"/>
    <property type="match status" value="1"/>
</dbReference>
<dbReference type="PANTHER" id="PTHR43386">
    <property type="entry name" value="OLIGOPEPTIDE TRANSPORT SYSTEM PERMEASE PROTEIN APPC"/>
    <property type="match status" value="1"/>
</dbReference>
<feature type="domain" description="ABC transmembrane type-1" evidence="8">
    <location>
        <begin position="115"/>
        <end position="317"/>
    </location>
</feature>
<keyword evidence="2" id="KW-0813">Transport</keyword>
<evidence type="ECO:0000256" key="2">
    <source>
        <dbReference type="ARBA" id="ARBA00022448"/>
    </source>
</evidence>
<name>A0A6J6NBX8_9ZZZZ</name>
<accession>A0A6J6NBX8</accession>